<organism evidence="2 3">
    <name type="scientific">Paramaledivibacter caminithermalis (strain DSM 15212 / CIP 107654 / DViRD3)</name>
    <name type="common">Clostridium caminithermale</name>
    <dbReference type="NCBI Taxonomy" id="1121301"/>
    <lineage>
        <taxon>Bacteria</taxon>
        <taxon>Bacillati</taxon>
        <taxon>Bacillota</taxon>
        <taxon>Clostridia</taxon>
        <taxon>Peptostreptococcales</taxon>
        <taxon>Caminicellaceae</taxon>
        <taxon>Paramaledivibacter</taxon>
    </lineage>
</organism>
<proteinExistence type="predicted"/>
<dbReference type="OrthoDB" id="34624at2"/>
<dbReference type="InterPro" id="IPR045569">
    <property type="entry name" value="Metalloprtase-TldD/E_C"/>
</dbReference>
<dbReference type="GO" id="GO:0006508">
    <property type="term" value="P:proteolysis"/>
    <property type="evidence" value="ECO:0007669"/>
    <property type="project" value="UniProtKB-KW"/>
</dbReference>
<dbReference type="Proteomes" id="UP000184465">
    <property type="component" value="Unassembled WGS sequence"/>
</dbReference>
<evidence type="ECO:0000313" key="3">
    <source>
        <dbReference type="Proteomes" id="UP000184465"/>
    </source>
</evidence>
<dbReference type="GO" id="GO:0008237">
    <property type="term" value="F:metallopeptidase activity"/>
    <property type="evidence" value="ECO:0007669"/>
    <property type="project" value="InterPro"/>
</dbReference>
<keyword evidence="2" id="KW-0645">Protease</keyword>
<dbReference type="EMBL" id="FRAG01000013">
    <property type="protein sequence ID" value="SHJ87801.1"/>
    <property type="molecule type" value="Genomic_DNA"/>
</dbReference>
<dbReference type="InterPro" id="IPR036059">
    <property type="entry name" value="TldD/PmbA_sf"/>
</dbReference>
<keyword evidence="3" id="KW-1185">Reference proteome</keyword>
<protein>
    <submittedName>
        <fullName evidence="2">Predicted Zn-dependent protease or its inactivated homolog</fullName>
    </submittedName>
</protein>
<dbReference type="InterPro" id="IPR047657">
    <property type="entry name" value="PmbA"/>
</dbReference>
<evidence type="ECO:0000313" key="2">
    <source>
        <dbReference type="EMBL" id="SHJ87801.1"/>
    </source>
</evidence>
<reference evidence="2 3" key="1">
    <citation type="submission" date="2016-11" db="EMBL/GenBank/DDBJ databases">
        <authorList>
            <person name="Jaros S."/>
            <person name="Januszkiewicz K."/>
            <person name="Wedrychowicz H."/>
        </authorList>
    </citation>
    <scope>NUCLEOTIDE SEQUENCE [LARGE SCALE GENOMIC DNA]</scope>
    <source>
        <strain evidence="2 3">DSM 15212</strain>
    </source>
</reference>
<evidence type="ECO:0000259" key="1">
    <source>
        <dbReference type="Pfam" id="PF19289"/>
    </source>
</evidence>
<dbReference type="SUPFAM" id="SSF111283">
    <property type="entry name" value="Putative modulator of DNA gyrase, PmbA/TldD"/>
    <property type="match status" value="1"/>
</dbReference>
<dbReference type="Pfam" id="PF19289">
    <property type="entry name" value="PmbA_TldD_3rd"/>
    <property type="match status" value="1"/>
</dbReference>
<dbReference type="STRING" id="1121301.SAMN02745912_01449"/>
<feature type="domain" description="Metalloprotease TldD/E C-terminal" evidence="1">
    <location>
        <begin position="226"/>
        <end position="435"/>
    </location>
</feature>
<accession>A0A1M6MWG0</accession>
<name>A0A1M6MWG0_PARC5</name>
<dbReference type="PANTHER" id="PTHR43421:SF1">
    <property type="entry name" value="METALLOPROTEASE PMBA"/>
    <property type="match status" value="1"/>
</dbReference>
<keyword evidence="2" id="KW-0378">Hydrolase</keyword>
<sequence>MKIEKKYNELINFLNQNSDIKKWFFNVTRYYTLDLRLTNGKINYYNVPMVGCRYIFDFVIETNEGRLGTISLETNVVDQIKIMLSKLLESSLPKGKIYFSKNNEYNNLDFYNQEIKSIIEQKNLKKMKEKSLAIYQHIQKTQCVSSEFVMTLQLMKRHYFNSIGIHLYLEDTNVNILTYLFYKDGTKRFEYQTKQWKEVEKETSKLFTSKKTKTSTVLSDLSRIEKVVFLPKALTWIFKLILEPNLNGLMISQGLTFIRPEMIGKKILGNLTVIDNGCMKHGTKSLKFDFEGVPRKETIIFEKGIFMTPLLTTQTKKYFSKWGLNETGNAVNLSHTELSNLIIRGSDKKVEDLLEDETPIILIENLAGYSGDIATGNFKFDVEMGELYIKGVKSGFLNFSVSGNIFEILRNPATLYSETLKYENFYIPALKTSNVVLYL</sequence>
<gene>
    <name evidence="2" type="ORF">SAMN02745912_01449</name>
</gene>
<dbReference type="AlphaFoldDB" id="A0A1M6MWG0"/>
<dbReference type="GO" id="GO:0005829">
    <property type="term" value="C:cytosol"/>
    <property type="evidence" value="ECO:0007669"/>
    <property type="project" value="TreeGrafter"/>
</dbReference>
<dbReference type="RefSeq" id="WP_073148423.1">
    <property type="nucleotide sequence ID" value="NZ_FRAG01000013.1"/>
</dbReference>
<dbReference type="PANTHER" id="PTHR43421">
    <property type="entry name" value="METALLOPROTEASE PMBA"/>
    <property type="match status" value="1"/>
</dbReference>